<protein>
    <submittedName>
        <fullName evidence="9">Sorting nexin-27</fullName>
    </submittedName>
</protein>
<dbReference type="InterPro" id="IPR001478">
    <property type="entry name" value="PDZ"/>
</dbReference>
<dbReference type="GO" id="GO:0005769">
    <property type="term" value="C:early endosome"/>
    <property type="evidence" value="ECO:0007669"/>
    <property type="project" value="TreeGrafter"/>
</dbReference>
<dbReference type="WBParaSite" id="MhA1_Contig309.frz3.fgene6">
    <property type="protein sequence ID" value="MhA1_Contig309.frz3.fgene6"/>
    <property type="gene ID" value="MhA1_Contig309.frz3.fgene6"/>
</dbReference>
<keyword evidence="5" id="KW-0472">Membrane</keyword>
<evidence type="ECO:0000256" key="3">
    <source>
        <dbReference type="ARBA" id="ARBA00022753"/>
    </source>
</evidence>
<dbReference type="PROSITE" id="PS50195">
    <property type="entry name" value="PX"/>
    <property type="match status" value="1"/>
</dbReference>
<organism evidence="8 9">
    <name type="scientific">Meloidogyne hapla</name>
    <name type="common">Root-knot nematode worm</name>
    <dbReference type="NCBI Taxonomy" id="6305"/>
    <lineage>
        <taxon>Eukaryota</taxon>
        <taxon>Metazoa</taxon>
        <taxon>Ecdysozoa</taxon>
        <taxon>Nematoda</taxon>
        <taxon>Chromadorea</taxon>
        <taxon>Rhabditida</taxon>
        <taxon>Tylenchina</taxon>
        <taxon>Tylenchomorpha</taxon>
        <taxon>Tylenchoidea</taxon>
        <taxon>Meloidogynidae</taxon>
        <taxon>Meloidogyninae</taxon>
        <taxon>Meloidogyne</taxon>
    </lineage>
</organism>
<reference evidence="9" key="1">
    <citation type="submission" date="2016-11" db="UniProtKB">
        <authorList>
            <consortium name="WormBaseParasite"/>
        </authorList>
    </citation>
    <scope>IDENTIFICATION</scope>
</reference>
<dbReference type="GO" id="GO:0032456">
    <property type="term" value="P:endocytic recycling"/>
    <property type="evidence" value="ECO:0007669"/>
    <property type="project" value="TreeGrafter"/>
</dbReference>
<evidence type="ECO:0000256" key="4">
    <source>
        <dbReference type="ARBA" id="ARBA00023121"/>
    </source>
</evidence>
<evidence type="ECO:0000256" key="2">
    <source>
        <dbReference type="ARBA" id="ARBA00004412"/>
    </source>
</evidence>
<dbReference type="Proteomes" id="UP000095281">
    <property type="component" value="Unplaced"/>
</dbReference>
<dbReference type="InterPro" id="IPR001683">
    <property type="entry name" value="PX_dom"/>
</dbReference>
<dbReference type="Gene3D" id="3.30.1520.10">
    <property type="entry name" value="Phox-like domain"/>
    <property type="match status" value="1"/>
</dbReference>
<accession>A0A1I8BKS9</accession>
<dbReference type="PROSITE" id="PS50106">
    <property type="entry name" value="PDZ"/>
    <property type="match status" value="1"/>
</dbReference>
<dbReference type="InterPro" id="IPR000159">
    <property type="entry name" value="RA_dom"/>
</dbReference>
<dbReference type="SUPFAM" id="SSF50156">
    <property type="entry name" value="PDZ domain-like"/>
    <property type="match status" value="1"/>
</dbReference>
<sequence>MENSNINEDERVSIFNKKCTMPMKDASTSGPHFITICKSESGFGFNVKGQTCLGQLYAPLQHVSAVLADGAADKAGLRPGDRIVEVNGVNVEGANHRQVVELIKAGGDRLDLLVITAPMDNSETASCCGYNGGGTTYDDHYNGISNGTYRYYDYSEKRSLPITIPSYQTVNTEDEQFVAYSIHMAGRHLGSRRFSEFLQLNKLLKEEFSDFSFPKLPSRWPFRMSEQQLDGRRRVLEQYLEKICAVKVIADCEIVQEFLMEDSSSCSPVLEVSLRLLICGETLTLNIKRHSDTHQVYQHVLEHLKLSKKAAANCGLFEMIDVCFFFPLLQNFSLKDTHFRRLHERECPHNIYIQNYSSAASSCIVLRKWCFDLSTEEKLCEFDSRFKAICFHQAVEDVNNGNIRAGEKLYQLKALQRDDRCDQYLKLARQLEGYSSISFPQCQFEVPEAEEGLGILSVDIKIVSLRVQKDHIQKGRTISLKWSSIIGYSVFPESHVFQLKYFRGDSERAQPRELNLISIFCEAMYDVFTRIGAELKASSVSNIDACF</sequence>
<evidence type="ECO:0000256" key="5">
    <source>
        <dbReference type="ARBA" id="ARBA00023136"/>
    </source>
</evidence>
<dbReference type="Pfam" id="PF00788">
    <property type="entry name" value="RA"/>
    <property type="match status" value="1"/>
</dbReference>
<keyword evidence="8" id="KW-1185">Reference proteome</keyword>
<dbReference type="InterPro" id="IPR036034">
    <property type="entry name" value="PDZ_sf"/>
</dbReference>
<dbReference type="Gene3D" id="2.30.42.10">
    <property type="match status" value="1"/>
</dbReference>
<comment type="subcellular location">
    <subcellularLocation>
        <location evidence="2">Early endosome</location>
    </subcellularLocation>
    <subcellularLocation>
        <location evidence="1">Endomembrane system</location>
        <topology evidence="1">Peripheral membrane protein</topology>
    </subcellularLocation>
</comment>
<keyword evidence="3" id="KW-0967">Endosome</keyword>
<dbReference type="SMART" id="SM00312">
    <property type="entry name" value="PX"/>
    <property type="match status" value="1"/>
</dbReference>
<dbReference type="OMA" id="HFITICK"/>
<dbReference type="GO" id="GO:0006886">
    <property type="term" value="P:intracellular protein transport"/>
    <property type="evidence" value="ECO:0007669"/>
    <property type="project" value="TreeGrafter"/>
</dbReference>
<dbReference type="AlphaFoldDB" id="A0A1I8BKS9"/>
<dbReference type="Gene3D" id="3.10.20.90">
    <property type="entry name" value="Phosphatidylinositol 3-kinase Catalytic Subunit, Chain A, domain 1"/>
    <property type="match status" value="1"/>
</dbReference>
<dbReference type="FunFam" id="3.30.1520.10:FF:000003">
    <property type="entry name" value="sorting nexin-27 isoform X2"/>
    <property type="match status" value="1"/>
</dbReference>
<evidence type="ECO:0000256" key="1">
    <source>
        <dbReference type="ARBA" id="ARBA00004184"/>
    </source>
</evidence>
<dbReference type="SUPFAM" id="SSF64268">
    <property type="entry name" value="PX domain"/>
    <property type="match status" value="1"/>
</dbReference>
<proteinExistence type="predicted"/>
<dbReference type="InterPro" id="IPR036871">
    <property type="entry name" value="PX_dom_sf"/>
</dbReference>
<dbReference type="PANTHER" id="PTHR12431:SF19">
    <property type="entry name" value="SORTING NEXIN-27"/>
    <property type="match status" value="1"/>
</dbReference>
<dbReference type="GO" id="GO:0035091">
    <property type="term" value="F:phosphatidylinositol binding"/>
    <property type="evidence" value="ECO:0007669"/>
    <property type="project" value="InterPro"/>
</dbReference>
<dbReference type="SMART" id="SM00228">
    <property type="entry name" value="PDZ"/>
    <property type="match status" value="1"/>
</dbReference>
<dbReference type="PANTHER" id="PTHR12431">
    <property type="entry name" value="SORTING NEXIN 17 AND 27"/>
    <property type="match status" value="1"/>
</dbReference>
<feature type="domain" description="PDZ" evidence="6">
    <location>
        <begin position="33"/>
        <end position="118"/>
    </location>
</feature>
<evidence type="ECO:0000313" key="9">
    <source>
        <dbReference type="WBParaSite" id="MhA1_Contig309.frz3.fgene6"/>
    </source>
</evidence>
<evidence type="ECO:0000313" key="8">
    <source>
        <dbReference type="Proteomes" id="UP000095281"/>
    </source>
</evidence>
<dbReference type="Pfam" id="PF00787">
    <property type="entry name" value="PX"/>
    <property type="match status" value="1"/>
</dbReference>
<dbReference type="Pfam" id="PF00595">
    <property type="entry name" value="PDZ"/>
    <property type="match status" value="1"/>
</dbReference>
<dbReference type="Gene3D" id="1.20.80.60">
    <property type="match status" value="1"/>
</dbReference>
<evidence type="ECO:0000259" key="7">
    <source>
        <dbReference type="PROSITE" id="PS50195"/>
    </source>
</evidence>
<name>A0A1I8BKS9_MELHA</name>
<keyword evidence="4" id="KW-0446">Lipid-binding</keyword>
<feature type="domain" description="PX" evidence="7">
    <location>
        <begin position="158"/>
        <end position="266"/>
    </location>
</feature>
<evidence type="ECO:0000259" key="6">
    <source>
        <dbReference type="PROSITE" id="PS50106"/>
    </source>
</evidence>